<dbReference type="PROSITE" id="PS50106">
    <property type="entry name" value="PDZ"/>
    <property type="match status" value="1"/>
</dbReference>
<dbReference type="Gene3D" id="2.30.42.10">
    <property type="match status" value="1"/>
</dbReference>
<gene>
    <name evidence="3" type="ORF">NX780_08220</name>
</gene>
<dbReference type="SUPFAM" id="SSF52096">
    <property type="entry name" value="ClpP/crotonase"/>
    <property type="match status" value="1"/>
</dbReference>
<keyword evidence="1" id="KW-0732">Signal</keyword>
<dbReference type="SUPFAM" id="SSF50156">
    <property type="entry name" value="PDZ domain-like"/>
    <property type="match status" value="1"/>
</dbReference>
<dbReference type="InterPro" id="IPR001478">
    <property type="entry name" value="PDZ"/>
</dbReference>
<evidence type="ECO:0000313" key="3">
    <source>
        <dbReference type="EMBL" id="MCS0596334.1"/>
    </source>
</evidence>
<evidence type="ECO:0000256" key="1">
    <source>
        <dbReference type="SAM" id="SignalP"/>
    </source>
</evidence>
<dbReference type="EMBL" id="JANUHA010000004">
    <property type="protein sequence ID" value="MCS0596334.1"/>
    <property type="molecule type" value="Genomic_DNA"/>
</dbReference>
<evidence type="ECO:0000259" key="2">
    <source>
        <dbReference type="PROSITE" id="PS50106"/>
    </source>
</evidence>
<keyword evidence="4" id="KW-1185">Reference proteome</keyword>
<accession>A0ABT2AJB8</accession>
<evidence type="ECO:0000313" key="4">
    <source>
        <dbReference type="Proteomes" id="UP001206572"/>
    </source>
</evidence>
<dbReference type="Gene3D" id="3.90.226.10">
    <property type="entry name" value="2-enoyl-CoA Hydratase, Chain A, domain 1"/>
    <property type="match status" value="1"/>
</dbReference>
<proteinExistence type="predicted"/>
<dbReference type="Proteomes" id="UP001206572">
    <property type="component" value="Unassembled WGS sequence"/>
</dbReference>
<comment type="caution">
    <text evidence="3">The sequence shown here is derived from an EMBL/GenBank/DDBJ whole genome shotgun (WGS) entry which is preliminary data.</text>
</comment>
<dbReference type="InterPro" id="IPR029045">
    <property type="entry name" value="ClpP/crotonase-like_dom_sf"/>
</dbReference>
<name>A0ABT2AJB8_9BURK</name>
<feature type="chain" id="PRO_5046861056" evidence="1">
    <location>
        <begin position="25"/>
        <end position="744"/>
    </location>
</feature>
<reference evidence="3 4" key="1">
    <citation type="submission" date="2022-08" db="EMBL/GenBank/DDBJ databases">
        <title>Reclassification of Massilia species as members of the genera Telluria, Duganella, Pseudoduganella, Mokoshia gen. nov. and Zemynaea gen. nov. using orthogonal and non-orthogonal genome-based approaches.</title>
        <authorList>
            <person name="Bowman J.P."/>
        </authorList>
    </citation>
    <scope>NUCLEOTIDE SEQUENCE [LARGE SCALE GENOMIC DNA]</scope>
    <source>
        <strain evidence="3 4">JCM 31661</strain>
    </source>
</reference>
<dbReference type="InterPro" id="IPR005151">
    <property type="entry name" value="Tail-specific_protease"/>
</dbReference>
<feature type="domain" description="PDZ" evidence="2">
    <location>
        <begin position="419"/>
        <end position="476"/>
    </location>
</feature>
<dbReference type="InterPro" id="IPR036034">
    <property type="entry name" value="PDZ_sf"/>
</dbReference>
<organism evidence="3 4">
    <name type="scientific">Massilia agri</name>
    <dbReference type="NCBI Taxonomy" id="1886785"/>
    <lineage>
        <taxon>Bacteria</taxon>
        <taxon>Pseudomonadati</taxon>
        <taxon>Pseudomonadota</taxon>
        <taxon>Betaproteobacteria</taxon>
        <taxon>Burkholderiales</taxon>
        <taxon>Oxalobacteraceae</taxon>
        <taxon>Telluria group</taxon>
        <taxon>Massilia</taxon>
    </lineage>
</organism>
<dbReference type="Pfam" id="PF03572">
    <property type="entry name" value="Peptidase_S41"/>
    <property type="match status" value="1"/>
</dbReference>
<sequence length="744" mass="79190">MTAISLRVAAFAAGALLCSLSAAAPPAARTPADQRLLGLAELWRDVKFYHPALATAKVDWDAAMANNLPALQAARTPQELQTALAQLMAPLGGPELPFAPYQPAPYLPRDAAASPVEWLPGELALVRLHHATNRSEDTALVAAQREIVARARGVIVDLRPDGPAVVEERVLQQLAAQLIDSPVQLPAVRYRTHSGYRPQRGDSSGNYRSGFEIMESDLLSPSRTARPVPLVFIVNNRRPLSPVALALQRRGQARIVAQGGLSVATLLPHRAVMVEEGVAVRFPVGELVYEDGSTGMAADASPPVDQAAGADSPAVKLAVKLLGEGKRPGAPDYPRLAAMPMRMVEKPYPDMQLPTLAWRQLAVIKLWAVADTFFPYKEGMAQPWQDSLVPFLRRMEQVNSPLDYALVLQQMAATLQDSHVGLRSAEIDKYLGLAAPGVRLARVEGKIAVVGLDAAGAAGQAGLQRGDVVLSVDGEDADARARRLADLLGGSTPAGRDLKGLGNMLRGEEGKAAVLQVERGDGQVRTVSLMRSASARPAPPSAAPYRLLDARIGYADLNLLQPQQIDAMFDALGQTDSLILNMRGYPKGTGWMLASRLNVRGARSGAAFMRPVASAMGGREPARQASLQPIMPSKHAPYSGKVIMLLDETSISQAEHTALFVEAATPVTFIGGVTSGTNGDVTNTLLPGNIVVGFTGQEVRHADGRPLQRVGIQPHIPSAPTLAGLRAGRDDVLERALTFARSGK</sequence>
<dbReference type="RefSeq" id="WP_258827378.1">
    <property type="nucleotide sequence ID" value="NZ_JANUHA010000004.1"/>
</dbReference>
<protein>
    <submittedName>
        <fullName evidence="3">S41 family peptidase</fullName>
    </submittedName>
</protein>
<feature type="signal peptide" evidence="1">
    <location>
        <begin position="1"/>
        <end position="24"/>
    </location>
</feature>